<dbReference type="PANTHER" id="PTHR33112:SF15">
    <property type="entry name" value="HETEROKARYON INCOMPATIBILITY DOMAIN-CONTAINING PROTEIN"/>
    <property type="match status" value="1"/>
</dbReference>
<dbReference type="InterPro" id="IPR010730">
    <property type="entry name" value="HET"/>
</dbReference>
<sequence length="738" mass="83031">MYCNVCTAAFRDHADGFLEFGTQISIAHHKTFQSLKASSAVGCVICHYLWRDLVVDASFCEWVESRIKTELDQTPVCTKIDSHDPESAESELSNYATNIFLFKADEGDEKLDFKVKLNYIPRNAEPNVAFHYGIFFLDPVSDKTSKYRVSGDCTWSESSIQKAKVWMEDCINNHKACGKPDTGNWAPTRVLDLYSYGGGDGNIQLVIPAEECKDALGPYAALSYIWGGQQSMRLSSDTIASFRQGVSGTLLPKTFREAIQVCQHFSIRYLWIDALCILQDSHEDWLSEAAKMDKVYAHSHLTIAAAASHNPADGLFRNRDPVFVSPADNPIAVDIAGVYEYWSDDEVFRDQGSSHDQQKLAMFYAVPKDDGILRSPLTQRGWCLQERLLSPRLLGFGQDQIYWECTKTSAVETGCPARTWPKTATSDLKARFRNPGEESFLEMEDQGKRDPYLLWGEIVEMYCRTRLTKQTDRLVALSGLVKAYSTYINDIYVGGMWKKSLESELMWFKEHGIGEAASSTDYICPSFLWASASLPCNLGIEPRVKPRYPLLFDVVDLQLVYATKDATGGVTGGHMDVRGTVVEVRLSAGTYKGWDAIDLMDRAGRPIQAPTEKNHVYFFYPDRMLTVGAGEENARPFYLLLGGEFFEYYDEDAAAPGERSGAKAARQANRHCSWILLEAVENQRGVYRRLGMLHTTQGFREKDGEEIDSSWHVVHLGSLGDEVPNRGREGDKYIIRIV</sequence>
<feature type="domain" description="Heterokaryon incompatibility" evidence="1">
    <location>
        <begin position="219"/>
        <end position="386"/>
    </location>
</feature>
<name>A0A4P7N710_PYROR</name>
<dbReference type="PANTHER" id="PTHR33112">
    <property type="entry name" value="DOMAIN PROTEIN, PUTATIVE-RELATED"/>
    <property type="match status" value="1"/>
</dbReference>
<evidence type="ECO:0000313" key="3">
    <source>
        <dbReference type="Proteomes" id="UP000294847"/>
    </source>
</evidence>
<proteinExistence type="predicted"/>
<dbReference type="Proteomes" id="UP000294847">
    <property type="component" value="Chromosome 2"/>
</dbReference>
<gene>
    <name evidence="2" type="ORF">PoMZ_00780</name>
</gene>
<reference evidence="2 3" key="1">
    <citation type="journal article" date="2019" name="Mol. Biol. Evol.">
        <title>Blast fungal genomes show frequent chromosomal changes, gene gains and losses, and effector gene turnover.</title>
        <authorList>
            <person name="Gomez Luciano L.B."/>
            <person name="Jason Tsai I."/>
            <person name="Chuma I."/>
            <person name="Tosa Y."/>
            <person name="Chen Y.H."/>
            <person name="Li J.Y."/>
            <person name="Li M.Y."/>
            <person name="Jade Lu M.Y."/>
            <person name="Nakayashiki H."/>
            <person name="Li W.H."/>
        </authorList>
    </citation>
    <scope>NUCLEOTIDE SEQUENCE [LARGE SCALE GENOMIC DNA]</scope>
    <source>
        <strain evidence="2">MZ5-1-6</strain>
    </source>
</reference>
<evidence type="ECO:0000259" key="1">
    <source>
        <dbReference type="Pfam" id="PF06985"/>
    </source>
</evidence>
<dbReference type="Pfam" id="PF06985">
    <property type="entry name" value="HET"/>
    <property type="match status" value="1"/>
</dbReference>
<dbReference type="EMBL" id="CP034205">
    <property type="protein sequence ID" value="QBZ55874.1"/>
    <property type="molecule type" value="Genomic_DNA"/>
</dbReference>
<dbReference type="AlphaFoldDB" id="A0A4P7N710"/>
<organism evidence="2 3">
    <name type="scientific">Pyricularia oryzae</name>
    <name type="common">Rice blast fungus</name>
    <name type="synonym">Magnaporthe oryzae</name>
    <dbReference type="NCBI Taxonomy" id="318829"/>
    <lineage>
        <taxon>Eukaryota</taxon>
        <taxon>Fungi</taxon>
        <taxon>Dikarya</taxon>
        <taxon>Ascomycota</taxon>
        <taxon>Pezizomycotina</taxon>
        <taxon>Sordariomycetes</taxon>
        <taxon>Sordariomycetidae</taxon>
        <taxon>Magnaporthales</taxon>
        <taxon>Pyriculariaceae</taxon>
        <taxon>Pyricularia</taxon>
    </lineage>
</organism>
<accession>A0A4P7N710</accession>
<protein>
    <recommendedName>
        <fullName evidence="1">Heterokaryon incompatibility domain-containing protein</fullName>
    </recommendedName>
</protein>
<evidence type="ECO:0000313" key="2">
    <source>
        <dbReference type="EMBL" id="QBZ55874.1"/>
    </source>
</evidence>